<evidence type="ECO:0000313" key="1">
    <source>
        <dbReference type="EMBL" id="BAL94527.1"/>
    </source>
</evidence>
<evidence type="ECO:0000313" key="2">
    <source>
        <dbReference type="Proteomes" id="UP000007883"/>
    </source>
</evidence>
<dbReference type="eggNOG" id="COG0295">
    <property type="taxonomic scope" value="Bacteria"/>
</dbReference>
<dbReference type="KEGG" id="rge:RGE_11860"/>
<dbReference type="EMBL" id="AP012320">
    <property type="protein sequence ID" value="BAL94527.1"/>
    <property type="molecule type" value="Genomic_DNA"/>
</dbReference>
<keyword evidence="2" id="KW-1185">Reference proteome</keyword>
<dbReference type="NCBIfam" id="NF006155">
    <property type="entry name" value="PRK08298.1"/>
    <property type="match status" value="1"/>
</dbReference>
<name>I0HNE0_RUBGI</name>
<dbReference type="CDD" id="cd01283">
    <property type="entry name" value="cytidine_deaminase"/>
    <property type="match status" value="1"/>
</dbReference>
<dbReference type="Gene3D" id="3.40.140.10">
    <property type="entry name" value="Cytidine Deaminase, domain 2"/>
    <property type="match status" value="1"/>
</dbReference>
<dbReference type="STRING" id="983917.RGE_11860"/>
<dbReference type="SUPFAM" id="SSF53927">
    <property type="entry name" value="Cytidine deaminase-like"/>
    <property type="match status" value="1"/>
</dbReference>
<accession>I0HNE0</accession>
<dbReference type="GO" id="GO:0003824">
    <property type="term" value="F:catalytic activity"/>
    <property type="evidence" value="ECO:0007669"/>
    <property type="project" value="InterPro"/>
</dbReference>
<protein>
    <submittedName>
        <fullName evidence="1">Cytidine deaminase-like protein</fullName>
    </submittedName>
</protein>
<dbReference type="Proteomes" id="UP000007883">
    <property type="component" value="Chromosome"/>
</dbReference>
<dbReference type="HOGENOM" id="CLU_147437_0_0_4"/>
<dbReference type="AlphaFoldDB" id="I0HNE0"/>
<dbReference type="InterPro" id="IPR016193">
    <property type="entry name" value="Cytidine_deaminase-like"/>
</dbReference>
<sequence>MGRRIQHVRPRMPLDQSLVDAAIQQALARFPSGYAGAAAVRTESGQVLTSVCFDAPNTGASLCHETGAYCEANRIGATVVASVCVSRSEPGRPFLILSPCGICQERLAFWGPKVQVAVAVPGKPGQWQSKLLSELQPHYWGNAVADAGE</sequence>
<organism evidence="1 2">
    <name type="scientific">Rubrivivax gelatinosus (strain NBRC 100245 / IL144)</name>
    <dbReference type="NCBI Taxonomy" id="983917"/>
    <lineage>
        <taxon>Bacteria</taxon>
        <taxon>Pseudomonadati</taxon>
        <taxon>Pseudomonadota</taxon>
        <taxon>Betaproteobacteria</taxon>
        <taxon>Burkholderiales</taxon>
        <taxon>Sphaerotilaceae</taxon>
        <taxon>Rubrivivax</taxon>
    </lineage>
</organism>
<proteinExistence type="predicted"/>
<reference evidence="1 2" key="1">
    <citation type="journal article" date="2012" name="J. Bacteriol.">
        <title>Complete genome sequence of phototrophic betaproteobacterium Rubrivivax gelatinosus IL144.</title>
        <authorList>
            <person name="Nagashima S."/>
            <person name="Kamimura A."/>
            <person name="Shimizu T."/>
            <person name="Nakamura-isaki S."/>
            <person name="Aono E."/>
            <person name="Sakamoto K."/>
            <person name="Ichikawa N."/>
            <person name="Nakazawa H."/>
            <person name="Sekine M."/>
            <person name="Yamazaki S."/>
            <person name="Fujita N."/>
            <person name="Shimada K."/>
            <person name="Hanada S."/>
            <person name="Nagashima K.V.P."/>
        </authorList>
    </citation>
    <scope>NUCLEOTIDE SEQUENCE [LARGE SCALE GENOMIC DNA]</scope>
    <source>
        <strain evidence="2">NBRC 100245 / IL144</strain>
    </source>
</reference>
<gene>
    <name evidence="1" type="ordered locus">RGE_11860</name>
</gene>